<dbReference type="RefSeq" id="WP_079468039.1">
    <property type="nucleotide sequence ID" value="NZ_FUZZ01000001.1"/>
</dbReference>
<proteinExistence type="predicted"/>
<evidence type="ECO:0000313" key="4">
    <source>
        <dbReference type="Proteomes" id="UP000190166"/>
    </source>
</evidence>
<evidence type="ECO:0000256" key="1">
    <source>
        <dbReference type="ARBA" id="ARBA00022898"/>
    </source>
</evidence>
<feature type="domain" description="Aminotransferase class V" evidence="2">
    <location>
        <begin position="56"/>
        <end position="321"/>
    </location>
</feature>
<dbReference type="Proteomes" id="UP000190166">
    <property type="component" value="Unassembled WGS sequence"/>
</dbReference>
<dbReference type="InterPro" id="IPR000192">
    <property type="entry name" value="Aminotrans_V_dom"/>
</dbReference>
<organism evidence="3 4">
    <name type="scientific">Chitinophaga ginsengisegetis</name>
    <dbReference type="NCBI Taxonomy" id="393003"/>
    <lineage>
        <taxon>Bacteria</taxon>
        <taxon>Pseudomonadati</taxon>
        <taxon>Bacteroidota</taxon>
        <taxon>Chitinophagia</taxon>
        <taxon>Chitinophagales</taxon>
        <taxon>Chitinophagaceae</taxon>
        <taxon>Chitinophaga</taxon>
    </lineage>
</organism>
<dbReference type="Pfam" id="PF00266">
    <property type="entry name" value="Aminotran_5"/>
    <property type="match status" value="1"/>
</dbReference>
<dbReference type="SUPFAM" id="SSF53383">
    <property type="entry name" value="PLP-dependent transferases"/>
    <property type="match status" value="1"/>
</dbReference>
<keyword evidence="3" id="KW-0456">Lyase</keyword>
<accession>A0A1T5N836</accession>
<dbReference type="InterPro" id="IPR015422">
    <property type="entry name" value="PyrdxlP-dep_Trfase_small"/>
</dbReference>
<sequence length="373" mass="42038">MTKWEKIRADYPVCNNAAYFFTNGGGPVSTPLVQRATALFTELSEKGRGVMPGWDHQANEVRTLVGEMIRAKASEIAFITNTSQAMILLYGMFPKHYEIITMRDEFPSSFVGWMHNGHTLHFVDSDDHNQISVADIAAKITPATRILITSHVMFRTGFRQNLKAIGELCKQHQLIHIVDATQSFGVNDIDVQECNIDVLIFHAYKWVTAGYGTGAMYVSQKILDQYPPQVMSWYNVDYETADFQSVKDYTNFTPKKDATVFEPGTPPFVNILLLGEALKYLHRTGIPDIEAYVGELVTYLAEKAAAQGIRLLSNYPPEHLSAIQLLEITPTQNEKIEKNNIQARYKNNRLTVALNFYNNKADIDKLFSALAEA</sequence>
<dbReference type="PANTHER" id="PTHR43586">
    <property type="entry name" value="CYSTEINE DESULFURASE"/>
    <property type="match status" value="1"/>
</dbReference>
<dbReference type="AlphaFoldDB" id="A0A1T5N836"/>
<dbReference type="EMBL" id="FUZZ01000001">
    <property type="protein sequence ID" value="SKC96627.1"/>
    <property type="molecule type" value="Genomic_DNA"/>
</dbReference>
<name>A0A1T5N836_9BACT</name>
<protein>
    <submittedName>
        <fullName evidence="3">Selenocysteine lyase/Cysteine desulfurase</fullName>
    </submittedName>
</protein>
<dbReference type="Gene3D" id="3.90.1150.10">
    <property type="entry name" value="Aspartate Aminotransferase, domain 1"/>
    <property type="match status" value="1"/>
</dbReference>
<evidence type="ECO:0000313" key="3">
    <source>
        <dbReference type="EMBL" id="SKC96627.1"/>
    </source>
</evidence>
<dbReference type="GO" id="GO:0016829">
    <property type="term" value="F:lyase activity"/>
    <property type="evidence" value="ECO:0007669"/>
    <property type="project" value="UniProtKB-KW"/>
</dbReference>
<keyword evidence="4" id="KW-1185">Reference proteome</keyword>
<dbReference type="InterPro" id="IPR015421">
    <property type="entry name" value="PyrdxlP-dep_Trfase_major"/>
</dbReference>
<dbReference type="Gene3D" id="3.40.640.10">
    <property type="entry name" value="Type I PLP-dependent aspartate aminotransferase-like (Major domain)"/>
    <property type="match status" value="1"/>
</dbReference>
<dbReference type="PANTHER" id="PTHR43586:SF15">
    <property type="entry name" value="BLR3095 PROTEIN"/>
    <property type="match status" value="1"/>
</dbReference>
<keyword evidence="1" id="KW-0663">Pyridoxal phosphate</keyword>
<reference evidence="3 4" key="1">
    <citation type="submission" date="2017-02" db="EMBL/GenBank/DDBJ databases">
        <authorList>
            <person name="Peterson S.W."/>
        </authorList>
    </citation>
    <scope>NUCLEOTIDE SEQUENCE [LARGE SCALE GENOMIC DNA]</scope>
    <source>
        <strain evidence="3 4">DSM 18108</strain>
    </source>
</reference>
<dbReference type="STRING" id="393003.SAMN05660461_0727"/>
<evidence type="ECO:0000259" key="2">
    <source>
        <dbReference type="Pfam" id="PF00266"/>
    </source>
</evidence>
<dbReference type="InterPro" id="IPR015424">
    <property type="entry name" value="PyrdxlP-dep_Trfase"/>
</dbReference>
<gene>
    <name evidence="3" type="ORF">SAMN05660461_0727</name>
</gene>